<accession>A0A1I6H0Q9</accession>
<reference evidence="9 10" key="1">
    <citation type="submission" date="2016-10" db="EMBL/GenBank/DDBJ databases">
        <authorList>
            <person name="de Groot N.N."/>
        </authorList>
    </citation>
    <scope>NUCLEOTIDE SEQUENCE [LARGE SCALE GENOMIC DNA]</scope>
    <source>
        <strain evidence="9 10">DSM 21019</strain>
    </source>
</reference>
<evidence type="ECO:0000256" key="4">
    <source>
        <dbReference type="ARBA" id="ARBA00022989"/>
    </source>
</evidence>
<sequence>MAARIATILIFFTSLTGFGQLIPTGLPEEPVRWDQSFEQINDSTYRLVFTADIEENWHLYCKHSDEDGAMPMIFGFEGVGERYVILDTLVESPTRKAYNDIFGVDETFFENNARMTQDIRLLDSGTEPIRVTIEYQVCDEVCIPGEHTFDFYLSGGEPIGNTENLQANISASDSLKSAALRLQIKNPEMLREGSAGEVLGGGQGIWGIFGLGILGGFIALLTPCVFPMIPLTVSFFTRKNGAKASGVGNAVLYGMFIVLIYFLLSLPFHLMDSADGQFLNALATNIWVNLLFFLIFVLFAISFFGYFEITLPASWAARMDGASQRLGGAPGIFFMALTLAIVSFSCTGPILGGLLGSTALSEGDVALKLTAGMTGFGLALGLPFALFALFPNWLQKMPKSGQWMETVKVVLGFLELALALKFLSNADLVGHWGLLKREIFLGIWILLTLGLAAYLMGWFRFKKSEGPAGISITRRLGALACLLFSAYLGYGLVTGQPLKQLSGFPPPDFYSLRAGASDCPLGLECYKDFEAGREVSRATGKPMLLDFTGWACVNCRRMEEQVWSDPEVYRLLRDEFVLISLYVDDREELAEEAQFIFHYPNGKTRPIEDIGDLWGTFQTVNFGAISQPYYIQLSADLELLAPPIQNTDVATYRQWLQSARQTATIQ</sequence>
<dbReference type="STRING" id="400055.SAMN04490243_1988"/>
<organism evidence="9 10">
    <name type="scientific">Robiginitalea myxolifaciens</name>
    <dbReference type="NCBI Taxonomy" id="400055"/>
    <lineage>
        <taxon>Bacteria</taxon>
        <taxon>Pseudomonadati</taxon>
        <taxon>Bacteroidota</taxon>
        <taxon>Flavobacteriia</taxon>
        <taxon>Flavobacteriales</taxon>
        <taxon>Flavobacteriaceae</taxon>
        <taxon>Robiginitalea</taxon>
    </lineage>
</organism>
<protein>
    <submittedName>
        <fullName evidence="9">Thiol:disulfide interchange protein DsbD</fullName>
    </submittedName>
</protein>
<evidence type="ECO:0000256" key="1">
    <source>
        <dbReference type="ARBA" id="ARBA00004141"/>
    </source>
</evidence>
<dbReference type="Gene3D" id="3.40.30.10">
    <property type="entry name" value="Glutaredoxin"/>
    <property type="match status" value="1"/>
</dbReference>
<feature type="transmembrane region" description="Helical" evidence="6">
    <location>
        <begin position="332"/>
        <end position="355"/>
    </location>
</feature>
<keyword evidence="4 6" id="KW-1133">Transmembrane helix</keyword>
<evidence type="ECO:0000256" key="5">
    <source>
        <dbReference type="ARBA" id="ARBA00023136"/>
    </source>
</evidence>
<dbReference type="PANTHER" id="PTHR32234:SF0">
    <property type="entry name" value="THIOL:DISULFIDE INTERCHANGE PROTEIN DSBD"/>
    <property type="match status" value="1"/>
</dbReference>
<dbReference type="EMBL" id="FOYQ01000002">
    <property type="protein sequence ID" value="SFR47891.1"/>
    <property type="molecule type" value="Genomic_DNA"/>
</dbReference>
<dbReference type="Pfam" id="PF02683">
    <property type="entry name" value="DsbD_TM"/>
    <property type="match status" value="1"/>
</dbReference>
<feature type="transmembrane region" description="Helical" evidence="6">
    <location>
        <begin position="439"/>
        <end position="456"/>
    </location>
</feature>
<dbReference type="SUPFAM" id="SSF52833">
    <property type="entry name" value="Thioredoxin-like"/>
    <property type="match status" value="1"/>
</dbReference>
<name>A0A1I6H0Q9_9FLAO</name>
<keyword evidence="3" id="KW-0201">Cytochrome c-type biogenesis</keyword>
<feature type="transmembrane region" description="Helical" evidence="6">
    <location>
        <begin position="375"/>
        <end position="394"/>
    </location>
</feature>
<gene>
    <name evidence="9" type="ORF">SAMN04490243_1988</name>
</gene>
<dbReference type="GO" id="GO:0016020">
    <property type="term" value="C:membrane"/>
    <property type="evidence" value="ECO:0007669"/>
    <property type="project" value="UniProtKB-SubCell"/>
</dbReference>
<evidence type="ECO:0000256" key="3">
    <source>
        <dbReference type="ARBA" id="ARBA00022748"/>
    </source>
</evidence>
<feature type="transmembrane region" description="Helical" evidence="6">
    <location>
        <begin position="290"/>
        <end position="311"/>
    </location>
</feature>
<keyword evidence="10" id="KW-1185">Reference proteome</keyword>
<comment type="subcellular location">
    <subcellularLocation>
        <location evidence="1">Membrane</location>
        <topology evidence="1">Multi-pass membrane protein</topology>
    </subcellularLocation>
</comment>
<dbReference type="InterPro" id="IPR028250">
    <property type="entry name" value="DsbDN"/>
</dbReference>
<feature type="transmembrane region" description="Helical" evidence="6">
    <location>
        <begin position="476"/>
        <end position="493"/>
    </location>
</feature>
<dbReference type="PANTHER" id="PTHR32234">
    <property type="entry name" value="THIOL:DISULFIDE INTERCHANGE PROTEIN DSBD"/>
    <property type="match status" value="1"/>
</dbReference>
<dbReference type="InterPro" id="IPR036249">
    <property type="entry name" value="Thioredoxin-like_sf"/>
</dbReference>
<evidence type="ECO:0000313" key="10">
    <source>
        <dbReference type="Proteomes" id="UP000199534"/>
    </source>
</evidence>
<feature type="transmembrane region" description="Helical" evidence="6">
    <location>
        <begin position="250"/>
        <end position="270"/>
    </location>
</feature>
<dbReference type="GO" id="GO:0015035">
    <property type="term" value="F:protein-disulfide reductase activity"/>
    <property type="evidence" value="ECO:0007669"/>
    <property type="project" value="TreeGrafter"/>
</dbReference>
<dbReference type="InterPro" id="IPR003834">
    <property type="entry name" value="Cyt_c_assmbl_TM_dom"/>
</dbReference>
<dbReference type="Proteomes" id="UP000199534">
    <property type="component" value="Unassembled WGS sequence"/>
</dbReference>
<dbReference type="AlphaFoldDB" id="A0A1I6H0Q9"/>
<dbReference type="OrthoDB" id="9811036at2"/>
<keyword evidence="5 6" id="KW-0472">Membrane</keyword>
<feature type="transmembrane region" description="Helical" evidence="6">
    <location>
        <begin position="406"/>
        <end position="424"/>
    </location>
</feature>
<dbReference type="Pfam" id="PF11412">
    <property type="entry name" value="DsbD_N"/>
    <property type="match status" value="1"/>
</dbReference>
<evidence type="ECO:0000256" key="2">
    <source>
        <dbReference type="ARBA" id="ARBA00022692"/>
    </source>
</evidence>
<dbReference type="Pfam" id="PF13899">
    <property type="entry name" value="Thioredoxin_7"/>
    <property type="match status" value="1"/>
</dbReference>
<keyword evidence="2 6" id="KW-0812">Transmembrane</keyword>
<feature type="domain" description="Thiol:disulfide interchange protein DsbD N-terminal" evidence="8">
    <location>
        <begin position="39"/>
        <end position="150"/>
    </location>
</feature>
<evidence type="ECO:0000256" key="6">
    <source>
        <dbReference type="SAM" id="Phobius"/>
    </source>
</evidence>
<proteinExistence type="predicted"/>
<dbReference type="RefSeq" id="WP_092982447.1">
    <property type="nucleotide sequence ID" value="NZ_FOYQ01000002.1"/>
</dbReference>
<feature type="domain" description="Cytochrome C biogenesis protein transmembrane" evidence="7">
    <location>
        <begin position="210"/>
        <end position="424"/>
    </location>
</feature>
<dbReference type="GO" id="GO:0045454">
    <property type="term" value="P:cell redox homeostasis"/>
    <property type="evidence" value="ECO:0007669"/>
    <property type="project" value="TreeGrafter"/>
</dbReference>
<feature type="transmembrane region" description="Helical" evidence="6">
    <location>
        <begin position="204"/>
        <end position="229"/>
    </location>
</feature>
<evidence type="ECO:0000259" key="7">
    <source>
        <dbReference type="Pfam" id="PF02683"/>
    </source>
</evidence>
<dbReference type="GO" id="GO:0017004">
    <property type="term" value="P:cytochrome complex assembly"/>
    <property type="evidence" value="ECO:0007669"/>
    <property type="project" value="UniProtKB-KW"/>
</dbReference>
<evidence type="ECO:0000259" key="8">
    <source>
        <dbReference type="Pfam" id="PF11412"/>
    </source>
</evidence>
<evidence type="ECO:0000313" key="9">
    <source>
        <dbReference type="EMBL" id="SFR47891.1"/>
    </source>
</evidence>